<name>A0ACB8BXQ2_9AGAM</name>
<comment type="caution">
    <text evidence="1">The sequence shown here is derived from an EMBL/GenBank/DDBJ whole genome shotgun (WGS) entry which is preliminary data.</text>
</comment>
<dbReference type="EMBL" id="MU266341">
    <property type="protein sequence ID" value="KAH7929423.1"/>
    <property type="molecule type" value="Genomic_DNA"/>
</dbReference>
<dbReference type="Proteomes" id="UP000790709">
    <property type="component" value="Unassembled WGS sequence"/>
</dbReference>
<reference evidence="1" key="1">
    <citation type="journal article" date="2021" name="New Phytol.">
        <title>Evolutionary innovations through gain and loss of genes in the ectomycorrhizal Boletales.</title>
        <authorList>
            <person name="Wu G."/>
            <person name="Miyauchi S."/>
            <person name="Morin E."/>
            <person name="Kuo A."/>
            <person name="Drula E."/>
            <person name="Varga T."/>
            <person name="Kohler A."/>
            <person name="Feng B."/>
            <person name="Cao Y."/>
            <person name="Lipzen A."/>
            <person name="Daum C."/>
            <person name="Hundley H."/>
            <person name="Pangilinan J."/>
            <person name="Johnson J."/>
            <person name="Barry K."/>
            <person name="LaButti K."/>
            <person name="Ng V."/>
            <person name="Ahrendt S."/>
            <person name="Min B."/>
            <person name="Choi I.G."/>
            <person name="Park H."/>
            <person name="Plett J.M."/>
            <person name="Magnuson J."/>
            <person name="Spatafora J.W."/>
            <person name="Nagy L.G."/>
            <person name="Henrissat B."/>
            <person name="Grigoriev I.V."/>
            <person name="Yang Z.L."/>
            <person name="Xu J."/>
            <person name="Martin F.M."/>
        </authorList>
    </citation>
    <scope>NUCLEOTIDE SEQUENCE</scope>
    <source>
        <strain evidence="1">KUC20120723A-06</strain>
    </source>
</reference>
<sequence length="199" mass="21980">MPSPQLVPTPLPSPPSFTRKQSRSRLTVPAQHSPPIPPSLIGSPLLQKTLSASRSHERLDRKAKAGLFGDDDEFGARRSHSGRRRISVSSSPPRSESLKRSSAQTPPRYRSPPPPAMTSPPPPVPPIPAFMLTPTDRRSVLQPIPKRASSHHTIFDLYMDHSANEEFLRRRCPSTQSGGAVTCMQFFTMHNPPQRGCRA</sequence>
<proteinExistence type="predicted"/>
<evidence type="ECO:0000313" key="2">
    <source>
        <dbReference type="Proteomes" id="UP000790709"/>
    </source>
</evidence>
<keyword evidence="2" id="KW-1185">Reference proteome</keyword>
<evidence type="ECO:0000313" key="1">
    <source>
        <dbReference type="EMBL" id="KAH7929423.1"/>
    </source>
</evidence>
<organism evidence="1 2">
    <name type="scientific">Leucogyrophana mollusca</name>
    <dbReference type="NCBI Taxonomy" id="85980"/>
    <lineage>
        <taxon>Eukaryota</taxon>
        <taxon>Fungi</taxon>
        <taxon>Dikarya</taxon>
        <taxon>Basidiomycota</taxon>
        <taxon>Agaricomycotina</taxon>
        <taxon>Agaricomycetes</taxon>
        <taxon>Agaricomycetidae</taxon>
        <taxon>Boletales</taxon>
        <taxon>Boletales incertae sedis</taxon>
        <taxon>Leucogyrophana</taxon>
    </lineage>
</organism>
<gene>
    <name evidence="1" type="ORF">BV22DRAFT_1029475</name>
</gene>
<accession>A0ACB8BXQ2</accession>
<protein>
    <submittedName>
        <fullName evidence="1">Uncharacterized protein</fullName>
    </submittedName>
</protein>